<dbReference type="OrthoDB" id="1738201at2759"/>
<evidence type="ECO:0000256" key="1">
    <source>
        <dbReference type="SAM" id="MobiDB-lite"/>
    </source>
</evidence>
<dbReference type="EMBL" id="BKCP01012292">
    <property type="protein sequence ID" value="GER55888.1"/>
    <property type="molecule type" value="Genomic_DNA"/>
</dbReference>
<keyword evidence="2" id="KW-0378">Hydrolase</keyword>
<dbReference type="AlphaFoldDB" id="A0A5A7RFD9"/>
<dbReference type="GO" id="GO:0016787">
    <property type="term" value="F:hydrolase activity"/>
    <property type="evidence" value="ECO:0007669"/>
    <property type="project" value="UniProtKB-KW"/>
</dbReference>
<sequence>MEFEGRERSDVESGGGLYSLHLQAAVVVLLILVHVGEATVSGQIHTRELVVLRDPEEFQLPKDVEEWAHRSRYPPDNHQDLDHVGRQQSPPTSHKQPVRPARPPRVNLVHITPHAPHPPCSCAASSGSSYPTRSASRLHPIRTSAATNPQITAAHGSTTEHPAVMAAKPPRSPLQTSVTFQCPDRIRFTKRVVSAAVQPASVVVTAVRPTADHCP</sequence>
<keyword evidence="3" id="KW-1185">Reference proteome</keyword>
<reference evidence="3" key="1">
    <citation type="journal article" date="2019" name="Curr. Biol.">
        <title>Genome Sequence of Striga asiatica Provides Insight into the Evolution of Plant Parasitism.</title>
        <authorList>
            <person name="Yoshida S."/>
            <person name="Kim S."/>
            <person name="Wafula E.K."/>
            <person name="Tanskanen J."/>
            <person name="Kim Y.M."/>
            <person name="Honaas L."/>
            <person name="Yang Z."/>
            <person name="Spallek T."/>
            <person name="Conn C.E."/>
            <person name="Ichihashi Y."/>
            <person name="Cheong K."/>
            <person name="Cui S."/>
            <person name="Der J.P."/>
            <person name="Gundlach H."/>
            <person name="Jiao Y."/>
            <person name="Hori C."/>
            <person name="Ishida J.K."/>
            <person name="Kasahara H."/>
            <person name="Kiba T."/>
            <person name="Kim M.S."/>
            <person name="Koo N."/>
            <person name="Laohavisit A."/>
            <person name="Lee Y.H."/>
            <person name="Lumba S."/>
            <person name="McCourt P."/>
            <person name="Mortimer J.C."/>
            <person name="Mutuku J.M."/>
            <person name="Nomura T."/>
            <person name="Sasaki-Sekimoto Y."/>
            <person name="Seto Y."/>
            <person name="Wang Y."/>
            <person name="Wakatake T."/>
            <person name="Sakakibara H."/>
            <person name="Demura T."/>
            <person name="Yamaguchi S."/>
            <person name="Yoneyama K."/>
            <person name="Manabe R.I."/>
            <person name="Nelson D.C."/>
            <person name="Schulman A.H."/>
            <person name="Timko M.P."/>
            <person name="dePamphilis C.W."/>
            <person name="Choi D."/>
            <person name="Shirasu K."/>
        </authorList>
    </citation>
    <scope>NUCLEOTIDE SEQUENCE [LARGE SCALE GENOMIC DNA]</scope>
    <source>
        <strain evidence="3">cv. UVA1</strain>
    </source>
</reference>
<protein>
    <submittedName>
        <fullName evidence="2">P-loop containing nucleoside triphosphatehydrolases superfamily protein</fullName>
    </submittedName>
</protein>
<feature type="region of interest" description="Disordered" evidence="1">
    <location>
        <begin position="71"/>
        <end position="102"/>
    </location>
</feature>
<proteinExistence type="predicted"/>
<comment type="caution">
    <text evidence="2">The sequence shown here is derived from an EMBL/GenBank/DDBJ whole genome shotgun (WGS) entry which is preliminary data.</text>
</comment>
<gene>
    <name evidence="2" type="ORF">STAS_33585</name>
</gene>
<feature type="compositionally biased region" description="Polar residues" evidence="1">
    <location>
        <begin position="86"/>
        <end position="95"/>
    </location>
</feature>
<feature type="compositionally biased region" description="Basic and acidic residues" evidence="1">
    <location>
        <begin position="71"/>
        <end position="85"/>
    </location>
</feature>
<evidence type="ECO:0000313" key="3">
    <source>
        <dbReference type="Proteomes" id="UP000325081"/>
    </source>
</evidence>
<dbReference type="Proteomes" id="UP000325081">
    <property type="component" value="Unassembled WGS sequence"/>
</dbReference>
<name>A0A5A7RFD9_STRAF</name>
<accession>A0A5A7RFD9</accession>
<organism evidence="2 3">
    <name type="scientific">Striga asiatica</name>
    <name type="common">Asiatic witchweed</name>
    <name type="synonym">Buchnera asiatica</name>
    <dbReference type="NCBI Taxonomy" id="4170"/>
    <lineage>
        <taxon>Eukaryota</taxon>
        <taxon>Viridiplantae</taxon>
        <taxon>Streptophyta</taxon>
        <taxon>Embryophyta</taxon>
        <taxon>Tracheophyta</taxon>
        <taxon>Spermatophyta</taxon>
        <taxon>Magnoliopsida</taxon>
        <taxon>eudicotyledons</taxon>
        <taxon>Gunneridae</taxon>
        <taxon>Pentapetalae</taxon>
        <taxon>asterids</taxon>
        <taxon>lamiids</taxon>
        <taxon>Lamiales</taxon>
        <taxon>Orobanchaceae</taxon>
        <taxon>Buchnereae</taxon>
        <taxon>Striga</taxon>
    </lineage>
</organism>
<evidence type="ECO:0000313" key="2">
    <source>
        <dbReference type="EMBL" id="GER55888.1"/>
    </source>
</evidence>